<evidence type="ECO:0000313" key="3">
    <source>
        <dbReference type="EMBL" id="CAL58679.1"/>
    </source>
</evidence>
<keyword evidence="1 3" id="KW-0808">Transferase</keyword>
<dbReference type="GO" id="GO:0008757">
    <property type="term" value="F:S-adenosylmethionine-dependent methyltransferase activity"/>
    <property type="evidence" value="ECO:0007669"/>
    <property type="project" value="InterPro"/>
</dbReference>
<evidence type="ECO:0000259" key="2">
    <source>
        <dbReference type="Pfam" id="PF08241"/>
    </source>
</evidence>
<dbReference type="AlphaFoldDB" id="A4F5D4"/>
<dbReference type="EMBL" id="AM407731">
    <property type="protein sequence ID" value="CAL58679.1"/>
    <property type="molecule type" value="Genomic_DNA"/>
</dbReference>
<name>A4F5D4_SORCE</name>
<dbReference type="InterPro" id="IPR050447">
    <property type="entry name" value="Erg6_SMT_methyltransf"/>
</dbReference>
<reference evidence="3" key="1">
    <citation type="journal article" date="2007" name="Chem. Biol.">
        <title>Spiroketal polyketide formation in Sorangium: identification and analysis of the biosynthetic gene cluster for the highly cytotoxic spirangienes.</title>
        <authorList>
            <person name="Frank B."/>
            <person name="Knauber J."/>
            <person name="Steinmetz H."/>
            <person name="Scharfe M."/>
            <person name="Bloecker H."/>
            <person name="Beyer S."/>
            <person name="Mueller R."/>
        </authorList>
    </citation>
    <scope>NUCLEOTIDE SEQUENCE</scope>
    <source>
        <strain evidence="3">So ce90</strain>
    </source>
</reference>
<gene>
    <name evidence="3" type="primary">spiB</name>
</gene>
<dbReference type="InterPro" id="IPR013216">
    <property type="entry name" value="Methyltransf_11"/>
</dbReference>
<dbReference type="PANTHER" id="PTHR44068:SF11">
    <property type="entry name" value="GERANYL DIPHOSPHATE 2-C-METHYLTRANSFERASE"/>
    <property type="match status" value="1"/>
</dbReference>
<dbReference type="PANTHER" id="PTHR44068">
    <property type="entry name" value="ZGC:194242"/>
    <property type="match status" value="1"/>
</dbReference>
<dbReference type="CDD" id="cd02440">
    <property type="entry name" value="AdoMet_MTases"/>
    <property type="match status" value="1"/>
</dbReference>
<dbReference type="InterPro" id="IPR029063">
    <property type="entry name" value="SAM-dependent_MTases_sf"/>
</dbReference>
<feature type="domain" description="Methyltransferase type 11" evidence="2">
    <location>
        <begin position="118"/>
        <end position="212"/>
    </location>
</feature>
<dbReference type="GO" id="GO:0032259">
    <property type="term" value="P:methylation"/>
    <property type="evidence" value="ECO:0007669"/>
    <property type="project" value="UniProtKB-KW"/>
</dbReference>
<dbReference type="Gene3D" id="3.40.50.150">
    <property type="entry name" value="Vaccinia Virus protein VP39"/>
    <property type="match status" value="1"/>
</dbReference>
<dbReference type="Pfam" id="PF08241">
    <property type="entry name" value="Methyltransf_11"/>
    <property type="match status" value="1"/>
</dbReference>
<evidence type="ECO:0000256" key="1">
    <source>
        <dbReference type="ARBA" id="ARBA00022679"/>
    </source>
</evidence>
<keyword evidence="3" id="KW-0489">Methyltransferase</keyword>
<sequence>MSAAICSRAARAAHVRGRARRNQRNGALVDSAQFKASQAQWRKWYNFLSGSEKWLNIRGHEISGRDMLDWRFLNHGYEPIAADDVAPVLRPEDEAGRSSLQLYHHLATKAPLEGKDVLEVGSGRGGGSWYVARYHRPRRMIGMDLAENAVEFARRAHKAPGLSYQVGDALNLPFADRSFDAVLNVESSHCYDSIDTFASELKRVLRPGGVVLLTDLRPAQDMPELGRTFEAAGFRIASTQDITANVVRAIDRRSQDATNINAFLKSKALLSAWQMLVTEETAETFEGTAEDFFVTPSSKTYRCLVEREILYWTFVMSAPA</sequence>
<dbReference type="SUPFAM" id="SSF53335">
    <property type="entry name" value="S-adenosyl-L-methionine-dependent methyltransferases"/>
    <property type="match status" value="1"/>
</dbReference>
<accession>A4F5D4</accession>
<proteinExistence type="predicted"/>
<organism evidence="3">
    <name type="scientific">Sorangium cellulosum</name>
    <name type="common">Polyangium cellulosum</name>
    <dbReference type="NCBI Taxonomy" id="56"/>
    <lineage>
        <taxon>Bacteria</taxon>
        <taxon>Pseudomonadati</taxon>
        <taxon>Myxococcota</taxon>
        <taxon>Polyangia</taxon>
        <taxon>Polyangiales</taxon>
        <taxon>Polyangiaceae</taxon>
        <taxon>Sorangium</taxon>
    </lineage>
</organism>
<protein>
    <submittedName>
        <fullName evidence="3">O-methyltransferase</fullName>
    </submittedName>
</protein>